<proteinExistence type="predicted"/>
<evidence type="ECO:0000313" key="3">
    <source>
        <dbReference type="EMBL" id="MBB5283920.1"/>
    </source>
</evidence>
<name>A0A840TVE4_9BACT</name>
<feature type="transmembrane region" description="Helical" evidence="1">
    <location>
        <begin position="198"/>
        <end position="218"/>
    </location>
</feature>
<dbReference type="InterPro" id="IPR025495">
    <property type="entry name" value="DUF4386"/>
</dbReference>
<feature type="transmembrane region" description="Helical" evidence="1">
    <location>
        <begin position="258"/>
        <end position="277"/>
    </location>
</feature>
<keyword evidence="4" id="KW-1185">Reference proteome</keyword>
<comment type="caution">
    <text evidence="3">The sequence shown here is derived from an EMBL/GenBank/DDBJ whole genome shotgun (WGS) entry which is preliminary data.</text>
</comment>
<keyword evidence="2" id="KW-0732">Signal</keyword>
<feature type="transmembrane region" description="Helical" evidence="1">
    <location>
        <begin position="316"/>
        <end position="342"/>
    </location>
</feature>
<feature type="signal peptide" evidence="2">
    <location>
        <begin position="1"/>
        <end position="29"/>
    </location>
</feature>
<dbReference type="AlphaFoldDB" id="A0A840TVE4"/>
<keyword evidence="1" id="KW-0472">Membrane</keyword>
<evidence type="ECO:0000256" key="2">
    <source>
        <dbReference type="SAM" id="SignalP"/>
    </source>
</evidence>
<organism evidence="3 4">
    <name type="scientific">Rhabdobacter roseus</name>
    <dbReference type="NCBI Taxonomy" id="1655419"/>
    <lineage>
        <taxon>Bacteria</taxon>
        <taxon>Pseudomonadati</taxon>
        <taxon>Bacteroidota</taxon>
        <taxon>Cytophagia</taxon>
        <taxon>Cytophagales</taxon>
        <taxon>Cytophagaceae</taxon>
        <taxon>Rhabdobacter</taxon>
    </lineage>
</organism>
<dbReference type="PROSITE" id="PS51257">
    <property type="entry name" value="PROKAR_LIPOPROTEIN"/>
    <property type="match status" value="1"/>
</dbReference>
<protein>
    <recommendedName>
        <fullName evidence="5">DUF4386 domain-containing protein</fullName>
    </recommendedName>
</protein>
<feature type="transmembrane region" description="Helical" evidence="1">
    <location>
        <begin position="230"/>
        <end position="252"/>
    </location>
</feature>
<dbReference type="Proteomes" id="UP000557307">
    <property type="component" value="Unassembled WGS sequence"/>
</dbReference>
<reference evidence="3 4" key="1">
    <citation type="submission" date="2020-08" db="EMBL/GenBank/DDBJ databases">
        <title>Genomic Encyclopedia of Type Strains, Phase IV (KMG-IV): sequencing the most valuable type-strain genomes for metagenomic binning, comparative biology and taxonomic classification.</title>
        <authorList>
            <person name="Goeker M."/>
        </authorList>
    </citation>
    <scope>NUCLEOTIDE SEQUENCE [LARGE SCALE GENOMIC DNA]</scope>
    <source>
        <strain evidence="3 4">DSM 105074</strain>
    </source>
</reference>
<dbReference type="RefSeq" id="WP_184173812.1">
    <property type="nucleotide sequence ID" value="NZ_JACHGF010000003.1"/>
</dbReference>
<accession>A0A840TVE4</accession>
<feature type="chain" id="PRO_5033017142" description="DUF4386 domain-containing protein" evidence="2">
    <location>
        <begin position="30"/>
        <end position="350"/>
    </location>
</feature>
<evidence type="ECO:0008006" key="5">
    <source>
        <dbReference type="Google" id="ProtNLM"/>
    </source>
</evidence>
<feature type="transmembrane region" description="Helical" evidence="1">
    <location>
        <begin position="289"/>
        <end position="310"/>
    </location>
</feature>
<gene>
    <name evidence="3" type="ORF">HNQ92_002063</name>
</gene>
<dbReference type="EMBL" id="JACHGF010000003">
    <property type="protein sequence ID" value="MBB5283920.1"/>
    <property type="molecule type" value="Genomic_DNA"/>
</dbReference>
<sequence length="350" mass="38760">MKNIFKGTKSVIFLTILILSSCSTPNKVACPSFDSGKGLKNKRYKSGIKTFNVRKVFSLKKGHNYKREKMSNLNFIDDQSSDLPTEEFNSFASSEEINSHDLGHSNFDLIEQNQHQEHKVANSNKLYLKKQIKPINATSSPHIKKVFEKKNTFNKNQDTSIYEKSKRKEAIIKGGAIILMALLAGISIPALGTTTASVGLVAILLLDVLISIGIIRYYRKEKPNLAKTTGFLRILYSAIFGIGIGYHIVGNVGLFNKFWSLGLIAFGFHLIALGILFNNEGGKKWVNYTIKSLLIIAGIGYTLLNVGLLFTANPVAFTALIQPIFTVPQIVGEVLFALWMIIKGGKSENI</sequence>
<keyword evidence="1" id="KW-0812">Transmembrane</keyword>
<dbReference type="Pfam" id="PF14329">
    <property type="entry name" value="DUF4386"/>
    <property type="match status" value="1"/>
</dbReference>
<feature type="transmembrane region" description="Helical" evidence="1">
    <location>
        <begin position="170"/>
        <end position="192"/>
    </location>
</feature>
<evidence type="ECO:0000313" key="4">
    <source>
        <dbReference type="Proteomes" id="UP000557307"/>
    </source>
</evidence>
<keyword evidence="1" id="KW-1133">Transmembrane helix</keyword>
<evidence type="ECO:0000256" key="1">
    <source>
        <dbReference type="SAM" id="Phobius"/>
    </source>
</evidence>